<comment type="similarity">
    <text evidence="1">Belongs to the PstS family.</text>
</comment>
<dbReference type="Gene3D" id="3.40.190.10">
    <property type="entry name" value="Periplasmic binding protein-like II"/>
    <property type="match status" value="2"/>
</dbReference>
<reference evidence="7" key="1">
    <citation type="journal article" date="2019" name="Int. J. Syst. Evol. Microbiol.">
        <title>The Global Catalogue of Microorganisms (GCM) 10K type strain sequencing project: providing services to taxonomists for standard genome sequencing and annotation.</title>
        <authorList>
            <consortium name="The Broad Institute Genomics Platform"/>
            <consortium name="The Broad Institute Genome Sequencing Center for Infectious Disease"/>
            <person name="Wu L."/>
            <person name="Ma J."/>
        </authorList>
    </citation>
    <scope>NUCLEOTIDE SEQUENCE [LARGE SCALE GENOMIC DNA]</scope>
    <source>
        <strain evidence="7">JCM 18459</strain>
    </source>
</reference>
<dbReference type="RefSeq" id="WP_345462191.1">
    <property type="nucleotide sequence ID" value="NZ_BAABKG010000005.1"/>
</dbReference>
<dbReference type="Pfam" id="PF12849">
    <property type="entry name" value="PBP_like_2"/>
    <property type="match status" value="1"/>
</dbReference>
<name>A0ABP9Q3F2_9ACTN</name>
<feature type="region of interest" description="Disordered" evidence="2">
    <location>
        <begin position="418"/>
        <end position="437"/>
    </location>
</feature>
<gene>
    <name evidence="6" type="ORF">GCM10023340_37130</name>
</gene>
<keyword evidence="3" id="KW-0812">Transmembrane</keyword>
<evidence type="ECO:0000259" key="5">
    <source>
        <dbReference type="Pfam" id="PF12849"/>
    </source>
</evidence>
<keyword evidence="4" id="KW-0732">Signal</keyword>
<evidence type="ECO:0000313" key="7">
    <source>
        <dbReference type="Proteomes" id="UP001500221"/>
    </source>
</evidence>
<dbReference type="CDD" id="cd13565">
    <property type="entry name" value="PBP2_PstS"/>
    <property type="match status" value="1"/>
</dbReference>
<dbReference type="PROSITE" id="PS51318">
    <property type="entry name" value="TAT"/>
    <property type="match status" value="1"/>
</dbReference>
<feature type="compositionally biased region" description="Low complexity" evidence="2">
    <location>
        <begin position="468"/>
        <end position="497"/>
    </location>
</feature>
<dbReference type="InterPro" id="IPR024370">
    <property type="entry name" value="PBP_domain"/>
</dbReference>
<keyword evidence="3" id="KW-0472">Membrane</keyword>
<keyword evidence="3" id="KW-1133">Transmembrane helix</keyword>
<dbReference type="PANTHER" id="PTHR42996:SF1">
    <property type="entry name" value="PHOSPHATE-BINDING PROTEIN PSTS"/>
    <property type="match status" value="1"/>
</dbReference>
<organism evidence="6 7">
    <name type="scientific">Nocardioides marinquilinus</name>
    <dbReference type="NCBI Taxonomy" id="1210400"/>
    <lineage>
        <taxon>Bacteria</taxon>
        <taxon>Bacillati</taxon>
        <taxon>Actinomycetota</taxon>
        <taxon>Actinomycetes</taxon>
        <taxon>Propionibacteriales</taxon>
        <taxon>Nocardioidaceae</taxon>
        <taxon>Nocardioides</taxon>
    </lineage>
</organism>
<feature type="chain" id="PRO_5046140002" description="PBP domain-containing protein" evidence="4">
    <location>
        <begin position="27"/>
        <end position="617"/>
    </location>
</feature>
<evidence type="ECO:0000313" key="6">
    <source>
        <dbReference type="EMBL" id="GAA5154136.1"/>
    </source>
</evidence>
<feature type="transmembrane region" description="Helical" evidence="3">
    <location>
        <begin position="584"/>
        <end position="606"/>
    </location>
</feature>
<dbReference type="Proteomes" id="UP001500221">
    <property type="component" value="Unassembled WGS sequence"/>
</dbReference>
<feature type="domain" description="PBP" evidence="5">
    <location>
        <begin position="65"/>
        <end position="378"/>
    </location>
</feature>
<dbReference type="PANTHER" id="PTHR42996">
    <property type="entry name" value="PHOSPHATE-BINDING PROTEIN PSTS"/>
    <property type="match status" value="1"/>
</dbReference>
<dbReference type="SUPFAM" id="SSF53850">
    <property type="entry name" value="Periplasmic binding protein-like II"/>
    <property type="match status" value="1"/>
</dbReference>
<accession>A0ABP9Q3F2</accession>
<keyword evidence="7" id="KW-1185">Reference proteome</keyword>
<feature type="signal peptide" evidence="4">
    <location>
        <begin position="1"/>
        <end position="26"/>
    </location>
</feature>
<feature type="region of interest" description="Disordered" evidence="2">
    <location>
        <begin position="448"/>
        <end position="548"/>
    </location>
</feature>
<evidence type="ECO:0000256" key="4">
    <source>
        <dbReference type="SAM" id="SignalP"/>
    </source>
</evidence>
<dbReference type="InterPro" id="IPR006311">
    <property type="entry name" value="TAT_signal"/>
</dbReference>
<dbReference type="InterPro" id="IPR050962">
    <property type="entry name" value="Phosphate-bind_PstS"/>
</dbReference>
<comment type="caution">
    <text evidence="6">The sequence shown here is derived from an EMBL/GenBank/DDBJ whole genome shotgun (WGS) entry which is preliminary data.</text>
</comment>
<sequence length="617" mass="64710">MTRHRRLLAALAAGAALALATLGAGAASADQHPTRDAGDTGDAAHAGDAAVPAVAAAGPTPVARAAYATIEGTGSTWSELIVKQWIADVDAIGIKVVYTGGGSSKGRKDFAQNTTDFAISEIPYQGRDEAGQADTSNGRDFSYLPIVAGGTAFTYQLKVGDDLVRNLRLSGETIAKIFTGQITNWNDAQITADNNGRSFPDKTIVPVVRSDGSGTTAQLTSWLDAAYPSIWRPYFGRAGLTSYYPRKGDTMIAQAGSDQVMNTVSGFAGDGTIGYVEYSYPIDKDYPVVKVLNRAGYYVEPTQYNTAVALTKARINRDRSDPTRYLTQILDGVYNNPDPRAYPISSYSYMIIPTAADDRRMTTAKRQSLADFLYYSLCSGQTKAGPYGYSPLTLNLVEAGFEQVAQLKKADPAVDLTDRDVRSCNNPTFDGKDPSRNRLAEIAAMPPACDRQGEGPCGGDTGQNVNNDGSTDPGTTDPSDPGTTDPGTTDPGSTDPGTGPGGVDPGTTGPDGVVPPPGSTGPGGTDPTTDGTRPGAPVVSTDPETGEQVLVGAETTSGLDDPAAEAIFANAQTLDERPPDSRTFGMVAVLELLALVLLPGAFLAFYRRRGVGPRTRS</sequence>
<evidence type="ECO:0000256" key="1">
    <source>
        <dbReference type="ARBA" id="ARBA00008725"/>
    </source>
</evidence>
<dbReference type="EMBL" id="BAABKG010000005">
    <property type="protein sequence ID" value="GAA5154136.1"/>
    <property type="molecule type" value="Genomic_DNA"/>
</dbReference>
<evidence type="ECO:0000256" key="2">
    <source>
        <dbReference type="SAM" id="MobiDB-lite"/>
    </source>
</evidence>
<proteinExistence type="inferred from homology"/>
<protein>
    <recommendedName>
        <fullName evidence="5">PBP domain-containing protein</fullName>
    </recommendedName>
</protein>
<evidence type="ECO:0000256" key="3">
    <source>
        <dbReference type="SAM" id="Phobius"/>
    </source>
</evidence>